<evidence type="ECO:0000256" key="7">
    <source>
        <dbReference type="SAM" id="Phobius"/>
    </source>
</evidence>
<evidence type="ECO:0000259" key="8">
    <source>
        <dbReference type="Pfam" id="PF04884"/>
    </source>
</evidence>
<sequence length="502" mass="55429">MVSIYWPVRSTLTIPQQITSDIRALLEGYGIGDPSASANNALLLNIVLDICSRLTTIVSAHHLGSSLVPDAKKYRLLADILNDAALVLDTVSPVLNSYLGWPQLRIAALCLSASSRALCGIVAGGSKAAISLHFASPEKGKGDIGDLNAKDASKETVLALFGMVVGSFLVPRLTTLFSTYFTLFVLIGLHIALNYMGVKALALRTMNHHRLWISWFLYDEAYHPTLSPTISSSNDPTPPSTKSGSSSDKDKVKHTFTPEKVNTLEPLFTPDLFTTYRDPITHRILGHVTLGSSLSQVLDRPLHPEVIASLQHADCVIWFDKKCLLYEDDPNDEDQDSEPTSPYLRPDVVPHVHVCYKDIDRCSKRSRVRAWIAAGLLCKAITHLQDRIRRTNSDYKIETERLLRTKSNDNAGDEWAISPVVPNLLAEISRGSYIGDYQPGWRNFRKKGLDLGWAFRDEGAKTGSYNSPDSAEVDDGEDGLVMPEPKYVLSGLGYSYETKKDA</sequence>
<comment type="caution">
    <text evidence="9">The sequence shown here is derived from an EMBL/GenBank/DDBJ whole genome shotgun (WGS) entry which is preliminary data.</text>
</comment>
<organism evidence="9 10">
    <name type="scientific">Candolleomyces eurysporus</name>
    <dbReference type="NCBI Taxonomy" id="2828524"/>
    <lineage>
        <taxon>Eukaryota</taxon>
        <taxon>Fungi</taxon>
        <taxon>Dikarya</taxon>
        <taxon>Basidiomycota</taxon>
        <taxon>Agaricomycotina</taxon>
        <taxon>Agaricomycetes</taxon>
        <taxon>Agaricomycetidae</taxon>
        <taxon>Agaricales</taxon>
        <taxon>Agaricineae</taxon>
        <taxon>Psathyrellaceae</taxon>
        <taxon>Candolleomyces</taxon>
    </lineage>
</organism>
<dbReference type="InterPro" id="IPR006968">
    <property type="entry name" value="RUS_fam"/>
</dbReference>
<feature type="region of interest" description="Disordered" evidence="6">
    <location>
        <begin position="228"/>
        <end position="252"/>
    </location>
</feature>
<protein>
    <recommendedName>
        <fullName evidence="8">Protein root UVB sensitive/RUS domain-containing protein</fullName>
    </recommendedName>
</protein>
<keyword evidence="3 7" id="KW-0812">Transmembrane</keyword>
<gene>
    <name evidence="9" type="ORF">H1R20_g277</name>
</gene>
<feature type="region of interest" description="Disordered" evidence="6">
    <location>
        <begin position="461"/>
        <end position="482"/>
    </location>
</feature>
<dbReference type="AlphaFoldDB" id="A0A9W8JU68"/>
<dbReference type="GO" id="GO:0016020">
    <property type="term" value="C:membrane"/>
    <property type="evidence" value="ECO:0007669"/>
    <property type="project" value="UniProtKB-SubCell"/>
</dbReference>
<keyword evidence="10" id="KW-1185">Reference proteome</keyword>
<dbReference type="PANTHER" id="PTHR12770">
    <property type="entry name" value="RUS1 FAMILY PROTEIN C16ORF58"/>
    <property type="match status" value="1"/>
</dbReference>
<dbReference type="InterPro" id="IPR054549">
    <property type="entry name" value="UVB_sens_RUS_dom"/>
</dbReference>
<proteinExistence type="inferred from homology"/>
<dbReference type="PANTHER" id="PTHR12770:SF31">
    <property type="entry name" value="RUS FAMILY MEMBER 1"/>
    <property type="match status" value="1"/>
</dbReference>
<feature type="non-terminal residue" evidence="9">
    <location>
        <position position="502"/>
    </location>
</feature>
<name>A0A9W8JU68_9AGAR</name>
<accession>A0A9W8JU68</accession>
<dbReference type="OrthoDB" id="364779at2759"/>
<evidence type="ECO:0000256" key="2">
    <source>
        <dbReference type="ARBA" id="ARBA00007558"/>
    </source>
</evidence>
<keyword evidence="4 7" id="KW-1133">Transmembrane helix</keyword>
<evidence type="ECO:0000313" key="9">
    <source>
        <dbReference type="EMBL" id="KAJ2936820.1"/>
    </source>
</evidence>
<feature type="transmembrane region" description="Helical" evidence="7">
    <location>
        <begin position="157"/>
        <end position="174"/>
    </location>
</feature>
<evidence type="ECO:0000256" key="3">
    <source>
        <dbReference type="ARBA" id="ARBA00022692"/>
    </source>
</evidence>
<dbReference type="Proteomes" id="UP001140091">
    <property type="component" value="Unassembled WGS sequence"/>
</dbReference>
<keyword evidence="5 7" id="KW-0472">Membrane</keyword>
<dbReference type="Pfam" id="PF04884">
    <property type="entry name" value="UVB_sens_prot"/>
    <property type="match status" value="1"/>
</dbReference>
<evidence type="ECO:0000256" key="4">
    <source>
        <dbReference type="ARBA" id="ARBA00022989"/>
    </source>
</evidence>
<evidence type="ECO:0000256" key="5">
    <source>
        <dbReference type="ARBA" id="ARBA00023136"/>
    </source>
</evidence>
<reference evidence="9" key="1">
    <citation type="submission" date="2022-06" db="EMBL/GenBank/DDBJ databases">
        <title>Genome Sequence of Candolleomyces eurysporus.</title>
        <authorList>
            <person name="Buettner E."/>
        </authorList>
    </citation>
    <scope>NUCLEOTIDE SEQUENCE</scope>
    <source>
        <strain evidence="9">VTCC 930004</strain>
    </source>
</reference>
<evidence type="ECO:0000256" key="6">
    <source>
        <dbReference type="SAM" id="MobiDB-lite"/>
    </source>
</evidence>
<evidence type="ECO:0000313" key="10">
    <source>
        <dbReference type="Proteomes" id="UP001140091"/>
    </source>
</evidence>
<comment type="subcellular location">
    <subcellularLocation>
        <location evidence="1">Membrane</location>
    </subcellularLocation>
</comment>
<evidence type="ECO:0000256" key="1">
    <source>
        <dbReference type="ARBA" id="ARBA00004370"/>
    </source>
</evidence>
<dbReference type="EMBL" id="JANBPK010000015">
    <property type="protein sequence ID" value="KAJ2936820.1"/>
    <property type="molecule type" value="Genomic_DNA"/>
</dbReference>
<feature type="transmembrane region" description="Helical" evidence="7">
    <location>
        <begin position="180"/>
        <end position="202"/>
    </location>
</feature>
<comment type="similarity">
    <text evidence="2">Belongs to the RUS1 family.</text>
</comment>
<feature type="domain" description="Protein root UVB sensitive/RUS" evidence="8">
    <location>
        <begin position="22"/>
        <end position="214"/>
    </location>
</feature>